<protein>
    <submittedName>
        <fullName evidence="2">Nitroreductase family protein</fullName>
    </submittedName>
</protein>
<evidence type="ECO:0000259" key="1">
    <source>
        <dbReference type="Pfam" id="PF00881"/>
    </source>
</evidence>
<feature type="domain" description="Nitroreductase" evidence="1">
    <location>
        <begin position="18"/>
        <end position="69"/>
    </location>
</feature>
<dbReference type="AlphaFoldDB" id="A0A0U3DT56"/>
<dbReference type="EMBL" id="CP011266">
    <property type="protein sequence ID" value="ALT69114.1"/>
    <property type="molecule type" value="Genomic_DNA"/>
</dbReference>
<dbReference type="PANTHER" id="PTHR23026:SF123">
    <property type="entry name" value="NAD(P)H NITROREDUCTASE RV3131-RELATED"/>
    <property type="match status" value="1"/>
</dbReference>
<name>A0A0U3DT56_9EURY</name>
<dbReference type="InterPro" id="IPR050627">
    <property type="entry name" value="Nitroreductase/BluB"/>
</dbReference>
<reference evidence="2 3" key="1">
    <citation type="submission" date="2015-04" db="EMBL/GenBank/DDBJ databases">
        <title>The complete genome sequence of the rumen methanogen Methanobrevibacter millerae SM9.</title>
        <authorList>
            <person name="Leahy S.C."/>
            <person name="Kelly W.J."/>
            <person name="Pacheco D.M."/>
            <person name="Li D."/>
            <person name="Altermann E."/>
            <person name="Attwood G.T."/>
        </authorList>
    </citation>
    <scope>NUCLEOTIDE SEQUENCE [LARGE SCALE GENOMIC DNA]</scope>
    <source>
        <strain evidence="2 3">SM9</strain>
    </source>
</reference>
<dbReference type="Gene3D" id="3.40.109.10">
    <property type="entry name" value="NADH Oxidase"/>
    <property type="match status" value="1"/>
</dbReference>
<feature type="domain" description="Nitroreductase" evidence="1">
    <location>
        <begin position="90"/>
        <end position="158"/>
    </location>
</feature>
<dbReference type="PATRIC" id="fig|230361.4.peg.1377"/>
<keyword evidence="3" id="KW-1185">Reference proteome</keyword>
<organism evidence="2 3">
    <name type="scientific">Methanobrevibacter millerae</name>
    <dbReference type="NCBI Taxonomy" id="230361"/>
    <lineage>
        <taxon>Archaea</taxon>
        <taxon>Methanobacteriati</taxon>
        <taxon>Methanobacteriota</taxon>
        <taxon>Methanomada group</taxon>
        <taxon>Methanobacteria</taxon>
        <taxon>Methanobacteriales</taxon>
        <taxon>Methanobacteriaceae</taxon>
        <taxon>Methanobrevibacter</taxon>
    </lineage>
</organism>
<dbReference type="PANTHER" id="PTHR23026">
    <property type="entry name" value="NADPH NITROREDUCTASE"/>
    <property type="match status" value="1"/>
</dbReference>
<gene>
    <name evidence="2" type="ORF">sm9_1333</name>
</gene>
<dbReference type="Proteomes" id="UP000067738">
    <property type="component" value="Chromosome"/>
</dbReference>
<evidence type="ECO:0000313" key="3">
    <source>
        <dbReference type="Proteomes" id="UP000067738"/>
    </source>
</evidence>
<dbReference type="GO" id="GO:0016491">
    <property type="term" value="F:oxidoreductase activity"/>
    <property type="evidence" value="ECO:0007669"/>
    <property type="project" value="InterPro"/>
</dbReference>
<sequence>MEIFLMFGDKHIIMNPIFKRHSVRKFLDDEVSPVQMENLLKAGMQAPSACNQQPWEFIVIEDDEDKVAISNMHKFAKPAGEASRLIVVLGNLKEAKIESMIEQDLGACCENILLQATYEGLGAVWLGFHPIEDRCRKIVEYLDIPEYCIPFAVICVGYPVNDNDVKIRFDESKIHYKKY</sequence>
<dbReference type="InterPro" id="IPR029479">
    <property type="entry name" value="Nitroreductase"/>
</dbReference>
<dbReference type="SUPFAM" id="SSF55469">
    <property type="entry name" value="FMN-dependent nitroreductase-like"/>
    <property type="match status" value="1"/>
</dbReference>
<evidence type="ECO:0000313" key="2">
    <source>
        <dbReference type="EMBL" id="ALT69114.1"/>
    </source>
</evidence>
<dbReference type="Pfam" id="PF00881">
    <property type="entry name" value="Nitroreductase"/>
    <property type="match status" value="2"/>
</dbReference>
<proteinExistence type="predicted"/>
<dbReference type="KEGG" id="mmil:sm9_1333"/>
<dbReference type="InterPro" id="IPR000415">
    <property type="entry name" value="Nitroreductase-like"/>
</dbReference>
<accession>A0A0U3DT56</accession>